<evidence type="ECO:0000313" key="1">
    <source>
        <dbReference type="EMBL" id="QHT17436.1"/>
    </source>
</evidence>
<protein>
    <submittedName>
        <fullName evidence="1">Uncharacterized protein</fullName>
    </submittedName>
</protein>
<name>A0A6C0DKI5_9ZZZZ</name>
<organism evidence="1">
    <name type="scientific">viral metagenome</name>
    <dbReference type="NCBI Taxonomy" id="1070528"/>
    <lineage>
        <taxon>unclassified sequences</taxon>
        <taxon>metagenomes</taxon>
        <taxon>organismal metagenomes</taxon>
    </lineage>
</organism>
<proteinExistence type="predicted"/>
<reference evidence="1" key="1">
    <citation type="journal article" date="2020" name="Nature">
        <title>Giant virus diversity and host interactions through global metagenomics.</title>
        <authorList>
            <person name="Schulz F."/>
            <person name="Roux S."/>
            <person name="Paez-Espino D."/>
            <person name="Jungbluth S."/>
            <person name="Walsh D.A."/>
            <person name="Denef V.J."/>
            <person name="McMahon K.D."/>
            <person name="Konstantinidis K.T."/>
            <person name="Eloe-Fadrosh E.A."/>
            <person name="Kyrpides N.C."/>
            <person name="Woyke T."/>
        </authorList>
    </citation>
    <scope>NUCLEOTIDE SEQUENCE</scope>
    <source>
        <strain evidence="1">GVMAG-M-3300023174-24</strain>
    </source>
</reference>
<accession>A0A6C0DKI5</accession>
<dbReference type="AlphaFoldDB" id="A0A6C0DKI5"/>
<sequence>MPTKQSMFDIIKYCKDKQACAKVDYLKKATGGNDPNIPKAMRYAEYVRNASPKTIIINK</sequence>
<dbReference type="EMBL" id="MN739635">
    <property type="protein sequence ID" value="QHT17436.1"/>
    <property type="molecule type" value="Genomic_DNA"/>
</dbReference>